<name>H3ANG6_LATCH</name>
<feature type="transmembrane region" description="Helical" evidence="12">
    <location>
        <begin position="765"/>
        <end position="788"/>
    </location>
</feature>
<keyword evidence="3" id="KW-1003">Cell membrane</keyword>
<dbReference type="PROSITE" id="PS00981">
    <property type="entry name" value="G_PROTEIN_RECEP_F3_3"/>
    <property type="match status" value="1"/>
</dbReference>
<dbReference type="Pfam" id="PF00003">
    <property type="entry name" value="7tm_3"/>
    <property type="match status" value="1"/>
</dbReference>
<keyword evidence="7" id="KW-0297">G-protein coupled receptor</keyword>
<dbReference type="EMBL" id="AFYH01169600">
    <property type="status" value="NOT_ANNOTATED_CDS"/>
    <property type="molecule type" value="Genomic_DNA"/>
</dbReference>
<dbReference type="InterPro" id="IPR038550">
    <property type="entry name" value="GPCR_3_9-Cys_sf"/>
</dbReference>
<evidence type="ECO:0000256" key="3">
    <source>
        <dbReference type="ARBA" id="ARBA00022475"/>
    </source>
</evidence>
<dbReference type="FunFam" id="3.40.50.2300:FF:000519">
    <property type="entry name" value="Vomeronasal 2 receptor, a18"/>
    <property type="match status" value="1"/>
</dbReference>
<feature type="transmembrane region" description="Helical" evidence="12">
    <location>
        <begin position="676"/>
        <end position="700"/>
    </location>
</feature>
<evidence type="ECO:0000256" key="8">
    <source>
        <dbReference type="ARBA" id="ARBA00023136"/>
    </source>
</evidence>
<feature type="chain" id="PRO_5003580070" description="G-protein coupled receptors family 3 profile domain-containing protein" evidence="13">
    <location>
        <begin position="27"/>
        <end position="872"/>
    </location>
</feature>
<dbReference type="FunFam" id="3.40.50.2300:FF:000125">
    <property type="entry name" value="Vomeronasal 2, receptor 88"/>
    <property type="match status" value="1"/>
</dbReference>
<dbReference type="GO" id="GO:0005886">
    <property type="term" value="C:plasma membrane"/>
    <property type="evidence" value="ECO:0007669"/>
    <property type="project" value="UniProtKB-SubCell"/>
</dbReference>
<dbReference type="InterPro" id="IPR017978">
    <property type="entry name" value="GPCR_3_C"/>
</dbReference>
<dbReference type="EMBL" id="AFYH01169599">
    <property type="status" value="NOT_ANNOTATED_CDS"/>
    <property type="molecule type" value="Genomic_DNA"/>
</dbReference>
<dbReference type="Gene3D" id="3.40.50.2300">
    <property type="match status" value="2"/>
</dbReference>
<dbReference type="InterPro" id="IPR000068">
    <property type="entry name" value="GPCR_3_Ca_sens_rcpt-rel"/>
</dbReference>
<keyword evidence="16" id="KW-1185">Reference proteome</keyword>
<dbReference type="FunFam" id="2.10.50.30:FF:000002">
    <property type="entry name" value="Vomeronasal 2 receptor, h1"/>
    <property type="match status" value="1"/>
</dbReference>
<dbReference type="GO" id="GO:0004930">
    <property type="term" value="F:G protein-coupled receptor activity"/>
    <property type="evidence" value="ECO:0007669"/>
    <property type="project" value="UniProtKB-KW"/>
</dbReference>
<gene>
    <name evidence="15" type="primary">LOC102347116</name>
</gene>
<dbReference type="Bgee" id="ENSLACG00000009843">
    <property type="expression patterns" value="Expressed in muscle tissue"/>
</dbReference>
<keyword evidence="11" id="KW-0807">Transducer</keyword>
<proteinExistence type="inferred from homology"/>
<evidence type="ECO:0000256" key="13">
    <source>
        <dbReference type="SAM" id="SignalP"/>
    </source>
</evidence>
<reference evidence="15" key="3">
    <citation type="submission" date="2025-09" db="UniProtKB">
        <authorList>
            <consortium name="Ensembl"/>
        </authorList>
    </citation>
    <scope>IDENTIFICATION</scope>
</reference>
<comment type="subcellular location">
    <subcellularLocation>
        <location evidence="1">Cell membrane</location>
        <topology evidence="1">Multi-pass membrane protein</topology>
    </subcellularLocation>
</comment>
<keyword evidence="8 12" id="KW-0472">Membrane</keyword>
<dbReference type="PANTHER" id="PTHR24061:SF0">
    <property type="entry name" value="C-FAMILY ODORANT RECEPTOR OLFCT1"/>
    <property type="match status" value="1"/>
</dbReference>
<organism evidence="15 16">
    <name type="scientific">Latimeria chalumnae</name>
    <name type="common">Coelacanth</name>
    <dbReference type="NCBI Taxonomy" id="7897"/>
    <lineage>
        <taxon>Eukaryota</taxon>
        <taxon>Metazoa</taxon>
        <taxon>Chordata</taxon>
        <taxon>Craniata</taxon>
        <taxon>Vertebrata</taxon>
        <taxon>Euteleostomi</taxon>
        <taxon>Coelacanthiformes</taxon>
        <taxon>Coelacanthidae</taxon>
        <taxon>Latimeria</taxon>
    </lineage>
</organism>
<dbReference type="InterPro" id="IPR001828">
    <property type="entry name" value="ANF_lig-bd_rcpt"/>
</dbReference>
<reference evidence="16" key="1">
    <citation type="submission" date="2011-08" db="EMBL/GenBank/DDBJ databases">
        <title>The draft genome of Latimeria chalumnae.</title>
        <authorList>
            <person name="Di Palma F."/>
            <person name="Alfoldi J."/>
            <person name="Johnson J."/>
            <person name="Berlin A."/>
            <person name="Gnerre S."/>
            <person name="Jaffe D."/>
            <person name="MacCallum I."/>
            <person name="Young S."/>
            <person name="Walker B.J."/>
            <person name="Lander E."/>
            <person name="Lindblad-Toh K."/>
        </authorList>
    </citation>
    <scope>NUCLEOTIDE SEQUENCE [LARGE SCALE GENOMIC DNA]</scope>
    <source>
        <strain evidence="16">Wild caught</strain>
    </source>
</reference>
<dbReference type="OMA" id="CVLGQVW"/>
<dbReference type="PRINTS" id="PR00592">
    <property type="entry name" value="CASENSINGR"/>
</dbReference>
<dbReference type="Pfam" id="PF01094">
    <property type="entry name" value="ANF_receptor"/>
    <property type="match status" value="1"/>
</dbReference>
<dbReference type="InterPro" id="IPR017979">
    <property type="entry name" value="GPCR_3_CS"/>
</dbReference>
<dbReference type="PANTHER" id="PTHR24061">
    <property type="entry name" value="CALCIUM-SENSING RECEPTOR-RELATED"/>
    <property type="match status" value="1"/>
</dbReference>
<dbReference type="GeneTree" id="ENSGT00950000182788"/>
<keyword evidence="4 12" id="KW-0812">Transmembrane</keyword>
<evidence type="ECO:0000256" key="4">
    <source>
        <dbReference type="ARBA" id="ARBA00022692"/>
    </source>
</evidence>
<dbReference type="FunFam" id="3.40.50.2300:FF:000728">
    <property type="entry name" value="Uncharacterized protein"/>
    <property type="match status" value="1"/>
</dbReference>
<dbReference type="AlphaFoldDB" id="H3ANG6"/>
<sequence length="872" mass="97205">IHFLAFISCHLLIALLLKLTIPVLDSAQPGCRLPSLKAKGYIKDGDIIIGGLFPVRVNKALPASTFMELSEILSCGSLLYRFYRWVHSMVFAVEEINKNNKLLPNITLGFEIYESCFLANKATEGIMCLMTGRGEAIPNFECRKHSPLAAIVGDGPSQTSIPIARLLGIYHYPQISYSASVGLLSDKNEFPSFFRTVPSDDFQSMGLARLVLHFGWTWVGLVAEDTDYGKHGIQIVKEEILKAGGCIAFHEIFPTVYSKSAIDHIVEVIKKSVANAIVVYATEPPFIPLIEEIVRQNITGKVWVSSEGWTISFFFQKQEYIRTLSGTIGLMNRKGSMPGFKDYLFSLHPFKSPNDIFIREFWEEAFGCKWPAINGTQTVKDQLSSEMKPCTGDEKLNELDNTFLDTSSLRFTYNVYTAVYAVAHALHDMYACKPGEGPFFNRTCANILDFEPWQLLHYVKNVRFMTSDGMEVFFDKNGNPPPLYDILNWQLTPNNTLENLKVGSLDFSAPKGQDLIVNENIIKWNGGDTQIPRSTCSESCRPGYRKAVHPGKAICCFDCIQCSTGEISNQTDATECMKCPDDHWSNEKQDECIPKTIEFLSYEEPMGATIAVISISCAAISLTVLCIFIKYQDTPIVKANNRELSYLLLLALMLSFLCSLIFIGKPRAVTCMLRQTAFGIIFALCVSCVLAKTIMVVIAFNATKPNSNLKKWVGPKVSNTMAMICTIIQVIICIAWLSSSPPFPEQNMKSQIGVIIIECNEGSTTAFWCVLGYMGLLAIISFIVAFLARNLPDSFNEAKFITFSMLVFVSVWLAFIPAYLSTKGKFMVAVEIFAILASSAGLLACIFIPKCYIILLRPHMNTRGYLLGKHTS</sequence>
<accession>H3ANG6</accession>
<dbReference type="Pfam" id="PF07562">
    <property type="entry name" value="NCD3G"/>
    <property type="match status" value="1"/>
</dbReference>
<keyword evidence="5 13" id="KW-0732">Signal</keyword>
<comment type="similarity">
    <text evidence="2">Belongs to the G-protein coupled receptor 3 family.</text>
</comment>
<evidence type="ECO:0000313" key="15">
    <source>
        <dbReference type="Ensembl" id="ENSLACP00000011187.1"/>
    </source>
</evidence>
<dbReference type="InParanoid" id="H3ANG6"/>
<reference evidence="15" key="2">
    <citation type="submission" date="2025-08" db="UniProtKB">
        <authorList>
            <consortium name="Ensembl"/>
        </authorList>
    </citation>
    <scope>IDENTIFICATION</scope>
</reference>
<feature type="transmembrane region" description="Helical" evidence="12">
    <location>
        <begin position="721"/>
        <end position="739"/>
    </location>
</feature>
<evidence type="ECO:0000256" key="7">
    <source>
        <dbReference type="ARBA" id="ARBA00023040"/>
    </source>
</evidence>
<evidence type="ECO:0000256" key="12">
    <source>
        <dbReference type="SAM" id="Phobius"/>
    </source>
</evidence>
<feature type="transmembrane region" description="Helical" evidence="12">
    <location>
        <begin position="832"/>
        <end position="855"/>
    </location>
</feature>
<evidence type="ECO:0000259" key="14">
    <source>
        <dbReference type="PROSITE" id="PS50259"/>
    </source>
</evidence>
<evidence type="ECO:0000256" key="10">
    <source>
        <dbReference type="ARBA" id="ARBA00023180"/>
    </source>
</evidence>
<feature type="transmembrane region" description="Helical" evidence="12">
    <location>
        <begin position="606"/>
        <end position="631"/>
    </location>
</feature>
<feature type="transmembrane region" description="Helical" evidence="12">
    <location>
        <begin position="800"/>
        <end position="820"/>
    </location>
</feature>
<dbReference type="PRINTS" id="PR00248">
    <property type="entry name" value="GPCRMGR"/>
</dbReference>
<feature type="signal peptide" evidence="13">
    <location>
        <begin position="1"/>
        <end position="26"/>
    </location>
</feature>
<dbReference type="SUPFAM" id="SSF53822">
    <property type="entry name" value="Periplasmic binding protein-like I"/>
    <property type="match status" value="1"/>
</dbReference>
<evidence type="ECO:0000256" key="1">
    <source>
        <dbReference type="ARBA" id="ARBA00004651"/>
    </source>
</evidence>
<evidence type="ECO:0000256" key="5">
    <source>
        <dbReference type="ARBA" id="ARBA00022729"/>
    </source>
</evidence>
<keyword evidence="9" id="KW-0675">Receptor</keyword>
<evidence type="ECO:0000256" key="6">
    <source>
        <dbReference type="ARBA" id="ARBA00022989"/>
    </source>
</evidence>
<evidence type="ECO:0000313" key="16">
    <source>
        <dbReference type="Proteomes" id="UP000008672"/>
    </source>
</evidence>
<evidence type="ECO:0000256" key="9">
    <source>
        <dbReference type="ARBA" id="ARBA00023170"/>
    </source>
</evidence>
<dbReference type="InterPro" id="IPR011500">
    <property type="entry name" value="GPCR_3_9-Cys_dom"/>
</dbReference>
<dbReference type="Proteomes" id="UP000008672">
    <property type="component" value="Unassembled WGS sequence"/>
</dbReference>
<feature type="domain" description="G-protein coupled receptors family 3 profile" evidence="14">
    <location>
        <begin position="606"/>
        <end position="863"/>
    </location>
</feature>
<dbReference type="Ensembl" id="ENSLACT00000011271.1">
    <property type="protein sequence ID" value="ENSLACP00000011187.1"/>
    <property type="gene ID" value="ENSLACG00000009843.1"/>
</dbReference>
<dbReference type="InterPro" id="IPR000337">
    <property type="entry name" value="GPCR_3"/>
</dbReference>
<dbReference type="eggNOG" id="KOG1056">
    <property type="taxonomic scope" value="Eukaryota"/>
</dbReference>
<dbReference type="Gene3D" id="2.10.50.30">
    <property type="entry name" value="GPCR, family 3, nine cysteines domain"/>
    <property type="match status" value="1"/>
</dbReference>
<protein>
    <recommendedName>
        <fullName evidence="14">G-protein coupled receptors family 3 profile domain-containing protein</fullName>
    </recommendedName>
</protein>
<feature type="transmembrane region" description="Helical" evidence="12">
    <location>
        <begin position="643"/>
        <end position="664"/>
    </location>
</feature>
<keyword evidence="6 12" id="KW-1133">Transmembrane helix</keyword>
<keyword evidence="10" id="KW-0325">Glycoprotein</keyword>
<dbReference type="PROSITE" id="PS50259">
    <property type="entry name" value="G_PROTEIN_RECEP_F3_4"/>
    <property type="match status" value="1"/>
</dbReference>
<evidence type="ECO:0000256" key="2">
    <source>
        <dbReference type="ARBA" id="ARBA00007242"/>
    </source>
</evidence>
<dbReference type="HOGENOM" id="CLU_005389_5_1_1"/>
<dbReference type="CDD" id="cd15283">
    <property type="entry name" value="7tmC_V2R_pheromone"/>
    <property type="match status" value="1"/>
</dbReference>
<dbReference type="InterPro" id="IPR028082">
    <property type="entry name" value="Peripla_BP_I"/>
</dbReference>
<evidence type="ECO:0000256" key="11">
    <source>
        <dbReference type="ARBA" id="ARBA00023224"/>
    </source>
</evidence>